<name>A0ACA9NKH5_9GLOM</name>
<dbReference type="EMBL" id="CAJVQC010013729">
    <property type="protein sequence ID" value="CAG8650741.1"/>
    <property type="molecule type" value="Genomic_DNA"/>
</dbReference>
<feature type="non-terminal residue" evidence="1">
    <location>
        <position position="1"/>
    </location>
</feature>
<organism evidence="1 2">
    <name type="scientific">Racocetra persica</name>
    <dbReference type="NCBI Taxonomy" id="160502"/>
    <lineage>
        <taxon>Eukaryota</taxon>
        <taxon>Fungi</taxon>
        <taxon>Fungi incertae sedis</taxon>
        <taxon>Mucoromycota</taxon>
        <taxon>Glomeromycotina</taxon>
        <taxon>Glomeromycetes</taxon>
        <taxon>Diversisporales</taxon>
        <taxon>Gigasporaceae</taxon>
        <taxon>Racocetra</taxon>
    </lineage>
</organism>
<accession>A0ACA9NKH5</accession>
<evidence type="ECO:0000313" key="1">
    <source>
        <dbReference type="EMBL" id="CAG8650741.1"/>
    </source>
</evidence>
<keyword evidence="2" id="KW-1185">Reference proteome</keyword>
<dbReference type="Proteomes" id="UP000789920">
    <property type="component" value="Unassembled WGS sequence"/>
</dbReference>
<gene>
    <name evidence="1" type="ORF">RPERSI_LOCUS7860</name>
</gene>
<protein>
    <submittedName>
        <fullName evidence="1">9024_t:CDS:1</fullName>
    </submittedName>
</protein>
<proteinExistence type="predicted"/>
<reference evidence="1" key="1">
    <citation type="submission" date="2021-06" db="EMBL/GenBank/DDBJ databases">
        <authorList>
            <person name="Kallberg Y."/>
            <person name="Tangrot J."/>
            <person name="Rosling A."/>
        </authorList>
    </citation>
    <scope>NUCLEOTIDE SEQUENCE</scope>
    <source>
        <strain evidence="1">MA461A</strain>
    </source>
</reference>
<comment type="caution">
    <text evidence="1">The sequence shown here is derived from an EMBL/GenBank/DDBJ whole genome shotgun (WGS) entry which is preliminary data.</text>
</comment>
<sequence length="49" mass="5401">SETHSFTTDTSSIIIPNNTNNEKTPIPEESVIQGYTSSPRVDTEIPKHS</sequence>
<evidence type="ECO:0000313" key="2">
    <source>
        <dbReference type="Proteomes" id="UP000789920"/>
    </source>
</evidence>